<accession>A0A2M6XUF4</accession>
<dbReference type="AlphaFoldDB" id="A0A2M6XUF4"/>
<proteinExistence type="predicted"/>
<evidence type="ECO:0000313" key="1">
    <source>
        <dbReference type="EMBL" id="PIU15436.1"/>
    </source>
</evidence>
<name>A0A2M6XUF4_9BACT</name>
<sequence length="149" mass="15774">MLKFIKNVLFYFGVFVLLLGVFYAALAFTDAPAGTPPNCPAGYPGCDPPLNVGSTPQTKTGSLTIGTLRVNSSNESVFITEDTYLYLQPVANSHVRLGAWQSSPNGAVPLILQPSGSNVGIGTTNPGKNLTVSSNGNVYMRIEKPSYSD</sequence>
<organism evidence="1 2">
    <name type="scientific">bacterium (Candidatus Gribaldobacteria) CG08_land_8_20_14_0_20_39_15</name>
    <dbReference type="NCBI Taxonomy" id="2014273"/>
    <lineage>
        <taxon>Bacteria</taxon>
        <taxon>Candidatus Gribaldobacteria</taxon>
    </lineage>
</organism>
<comment type="caution">
    <text evidence="1">The sequence shown here is derived from an EMBL/GenBank/DDBJ whole genome shotgun (WGS) entry which is preliminary data.</text>
</comment>
<reference evidence="2" key="1">
    <citation type="submission" date="2017-09" db="EMBL/GenBank/DDBJ databases">
        <title>Depth-based differentiation of microbial function through sediment-hosted aquifers and enrichment of novel symbionts in the deep terrestrial subsurface.</title>
        <authorList>
            <person name="Probst A.J."/>
            <person name="Ladd B."/>
            <person name="Jarett J.K."/>
            <person name="Geller-Mcgrath D.E."/>
            <person name="Sieber C.M.K."/>
            <person name="Emerson J.B."/>
            <person name="Anantharaman K."/>
            <person name="Thomas B.C."/>
            <person name="Malmstrom R."/>
            <person name="Stieglmeier M."/>
            <person name="Klingl A."/>
            <person name="Woyke T."/>
            <person name="Ryan C.M."/>
            <person name="Banfield J.F."/>
        </authorList>
    </citation>
    <scope>NUCLEOTIDE SEQUENCE [LARGE SCALE GENOMIC DNA]</scope>
</reference>
<protein>
    <submittedName>
        <fullName evidence="1">Uncharacterized protein</fullName>
    </submittedName>
</protein>
<feature type="non-terminal residue" evidence="1">
    <location>
        <position position="149"/>
    </location>
</feature>
<evidence type="ECO:0000313" key="2">
    <source>
        <dbReference type="Proteomes" id="UP000229784"/>
    </source>
</evidence>
<dbReference type="EMBL" id="PEXQ01000042">
    <property type="protein sequence ID" value="PIU15436.1"/>
    <property type="molecule type" value="Genomic_DNA"/>
</dbReference>
<gene>
    <name evidence="1" type="ORF">COT20_01730</name>
</gene>
<dbReference type="Proteomes" id="UP000229784">
    <property type="component" value="Unassembled WGS sequence"/>
</dbReference>